<dbReference type="NCBIfam" id="TIGR03592">
    <property type="entry name" value="yidC_oxa1_cterm"/>
    <property type="match status" value="1"/>
</dbReference>
<feature type="transmembrane region" description="Helical" evidence="13">
    <location>
        <begin position="526"/>
        <end position="546"/>
    </location>
</feature>
<dbReference type="InterPro" id="IPR019998">
    <property type="entry name" value="Membr_insert_YidC"/>
</dbReference>
<keyword evidence="4 13" id="KW-0813">Transport</keyword>
<feature type="domain" description="Membrane insertase YidC N-terminal" evidence="16">
    <location>
        <begin position="75"/>
        <end position="357"/>
    </location>
</feature>
<reference evidence="17" key="1">
    <citation type="submission" date="2021-01" db="EMBL/GenBank/DDBJ databases">
        <title>Modified the classification status of verrucomicrobia.</title>
        <authorList>
            <person name="Feng X."/>
        </authorList>
    </citation>
    <scope>NUCLEOTIDE SEQUENCE</scope>
    <source>
        <strain evidence="17">KCTC 22201</strain>
    </source>
</reference>
<evidence type="ECO:0000256" key="10">
    <source>
        <dbReference type="ARBA" id="ARBA00023186"/>
    </source>
</evidence>
<dbReference type="InterPro" id="IPR047196">
    <property type="entry name" value="YidC_ALB_C"/>
</dbReference>
<sequence length="618" mass="68680">MYDRKTWIVVVVCAVLLAVNYYFGSQQAKEKARIAAEERKALAAEQAVSQGEPEKPGVVEEMPPAPEDIIKSETYTLETPEAIFTLTTLGGGVKTAELLNQEVVDAPDQHVILNEGDSHAVGALAEGPDGMERVNYSYLEDESEAGKRAVFAARHPSGLIVKKTWSVIDPELPGAAYTLDLQVDVENSRDAQAQIPLDRFSLYLGRAAPLQASESRFSPPSFIWRNDGTLDTVKATKFKGGWFSDAKSLILETGDEIEYAGVSSQFFTTVMRNKTPSTGGVWGKVAQVSVPRAEGTQSAVRAGMVLPAQALAPGARQSLNFQLFMGPRDNRMLRQMGNGMGDIMDYGWFTIFSRFMNFLLVHIHDWVAKISGPWSWGWAIVIVTIVVRTLMWPLYARSNKTMKRMSKLKPEMDKLKEKYPDDPAKMQQEVMGLYKTYGINPVGGCLPMLAQIPIFFGFFRMLQNAAELRGHGFLWVDDLSQPDTIGHLLGFPINILPILMGVTSFAQMAMMPNTSADKTQATIMKLMPIMFLVFCYNYASALALYWTTSNLFSIVQTWITKRMPEPELEARATKPGKKSFMERMAAAAEQQQKMRQAQGRVVEPEEGPKKKRGPRTGG</sequence>
<keyword evidence="9 13" id="KW-0472">Membrane</keyword>
<dbReference type="Proteomes" id="UP000658278">
    <property type="component" value="Unassembled WGS sequence"/>
</dbReference>
<protein>
    <recommendedName>
        <fullName evidence="3 13">Membrane protein insertase YidC</fullName>
    </recommendedName>
    <alternativeName>
        <fullName evidence="12 13">Foldase YidC</fullName>
    </alternativeName>
    <alternativeName>
        <fullName evidence="13">Membrane protein YidC</fullName>
    </alternativeName>
    <alternativeName>
        <fullName evidence="11 13">membrane integrase YidC</fullName>
    </alternativeName>
</protein>
<dbReference type="GO" id="GO:0051205">
    <property type="term" value="P:protein insertion into membrane"/>
    <property type="evidence" value="ECO:0007669"/>
    <property type="project" value="TreeGrafter"/>
</dbReference>
<evidence type="ECO:0000256" key="9">
    <source>
        <dbReference type="ARBA" id="ARBA00023136"/>
    </source>
</evidence>
<dbReference type="GO" id="GO:0032977">
    <property type="term" value="F:membrane insertase activity"/>
    <property type="evidence" value="ECO:0007669"/>
    <property type="project" value="InterPro"/>
</dbReference>
<dbReference type="CDD" id="cd19961">
    <property type="entry name" value="EcYidC-like_peri"/>
    <property type="match status" value="1"/>
</dbReference>
<evidence type="ECO:0000256" key="8">
    <source>
        <dbReference type="ARBA" id="ARBA00022989"/>
    </source>
</evidence>
<evidence type="ECO:0000256" key="2">
    <source>
        <dbReference type="ARBA" id="ARBA00010527"/>
    </source>
</evidence>
<dbReference type="PRINTS" id="PR00701">
    <property type="entry name" value="60KDINNERMP"/>
</dbReference>
<evidence type="ECO:0000259" key="15">
    <source>
        <dbReference type="Pfam" id="PF02096"/>
    </source>
</evidence>
<comment type="subcellular location">
    <subcellularLocation>
        <location evidence="1">Cell inner membrane</location>
        <topology evidence="1">Multi-pass membrane protein</topology>
    </subcellularLocation>
    <subcellularLocation>
        <location evidence="13">Cell membrane</location>
        <topology evidence="13">Multi-pass membrane protein</topology>
    </subcellularLocation>
</comment>
<dbReference type="EMBL" id="JAENII010000004">
    <property type="protein sequence ID" value="MBK1826735.1"/>
    <property type="molecule type" value="Genomic_DNA"/>
</dbReference>
<evidence type="ECO:0000259" key="16">
    <source>
        <dbReference type="Pfam" id="PF14849"/>
    </source>
</evidence>
<evidence type="ECO:0000256" key="3">
    <source>
        <dbReference type="ARBA" id="ARBA00015325"/>
    </source>
</evidence>
<evidence type="ECO:0000256" key="5">
    <source>
        <dbReference type="ARBA" id="ARBA00022475"/>
    </source>
</evidence>
<dbReference type="Pfam" id="PF02096">
    <property type="entry name" value="60KD_IMP"/>
    <property type="match status" value="1"/>
</dbReference>
<dbReference type="Pfam" id="PF14849">
    <property type="entry name" value="YidC_periplas"/>
    <property type="match status" value="1"/>
</dbReference>
<dbReference type="CDD" id="cd20070">
    <property type="entry name" value="5TM_YidC_Alb3"/>
    <property type="match status" value="1"/>
</dbReference>
<dbReference type="InterPro" id="IPR038221">
    <property type="entry name" value="YidC_periplasmic_sf"/>
</dbReference>
<dbReference type="GO" id="GO:0015031">
    <property type="term" value="P:protein transport"/>
    <property type="evidence" value="ECO:0007669"/>
    <property type="project" value="UniProtKB-KW"/>
</dbReference>
<evidence type="ECO:0000256" key="13">
    <source>
        <dbReference type="HAMAP-Rule" id="MF_01810"/>
    </source>
</evidence>
<dbReference type="InterPro" id="IPR001708">
    <property type="entry name" value="YidC/ALB3/OXA1/COX18"/>
</dbReference>
<evidence type="ECO:0000256" key="1">
    <source>
        <dbReference type="ARBA" id="ARBA00004429"/>
    </source>
</evidence>
<comment type="caution">
    <text evidence="17">The sequence shown here is derived from an EMBL/GenBank/DDBJ whole genome shotgun (WGS) entry which is preliminary data.</text>
</comment>
<evidence type="ECO:0000313" key="17">
    <source>
        <dbReference type="EMBL" id="MBK1826735.1"/>
    </source>
</evidence>
<feature type="transmembrane region" description="Helical" evidence="13">
    <location>
        <begin position="437"/>
        <end position="459"/>
    </location>
</feature>
<dbReference type="RefSeq" id="WP_200277959.1">
    <property type="nucleotide sequence ID" value="NZ_JAENII010000004.1"/>
</dbReference>
<evidence type="ECO:0000256" key="12">
    <source>
        <dbReference type="ARBA" id="ARBA00033342"/>
    </source>
</evidence>
<keyword evidence="10 13" id="KW-0143">Chaperone</keyword>
<dbReference type="GO" id="GO:0005886">
    <property type="term" value="C:plasma membrane"/>
    <property type="evidence" value="ECO:0007669"/>
    <property type="project" value="UniProtKB-SubCell"/>
</dbReference>
<comment type="function">
    <text evidence="13">Required for the insertion and/or proper folding and/or complex formation of integral membrane proteins into the membrane. Involved in integration of membrane proteins that insert both dependently and independently of the Sec translocase complex, as well as at least some lipoproteins. Aids folding of multispanning membrane proteins.</text>
</comment>
<feature type="transmembrane region" description="Helical" evidence="13">
    <location>
        <begin position="6"/>
        <end position="23"/>
    </location>
</feature>
<dbReference type="InterPro" id="IPR028053">
    <property type="entry name" value="Membr_insert_YidC_N"/>
</dbReference>
<keyword evidence="18" id="KW-1185">Reference proteome</keyword>
<feature type="domain" description="Membrane insertase YidC/Oxa/ALB C-terminal" evidence="15">
    <location>
        <begin position="376"/>
        <end position="562"/>
    </location>
</feature>
<comment type="subunit">
    <text evidence="13">Interacts with the Sec translocase complex via SecD. Specifically interacts with transmembrane segments of nascent integral membrane proteins during membrane integration.</text>
</comment>
<dbReference type="PANTHER" id="PTHR12428:SF65">
    <property type="entry name" value="CYTOCHROME C OXIDASE ASSEMBLY PROTEIN COX18, MITOCHONDRIAL"/>
    <property type="match status" value="1"/>
</dbReference>
<keyword evidence="5 13" id="KW-1003">Cell membrane</keyword>
<feature type="region of interest" description="Disordered" evidence="14">
    <location>
        <begin position="566"/>
        <end position="618"/>
    </location>
</feature>
<evidence type="ECO:0000256" key="4">
    <source>
        <dbReference type="ARBA" id="ARBA00022448"/>
    </source>
</evidence>
<dbReference type="Gene3D" id="2.70.98.90">
    <property type="match status" value="1"/>
</dbReference>
<feature type="transmembrane region" description="Helical" evidence="13">
    <location>
        <begin position="375"/>
        <end position="395"/>
    </location>
</feature>
<proteinExistence type="inferred from homology"/>
<dbReference type="AlphaFoldDB" id="A0A934RA52"/>
<dbReference type="HAMAP" id="MF_01810">
    <property type="entry name" value="YidC_type1"/>
    <property type="match status" value="1"/>
</dbReference>
<evidence type="ECO:0000256" key="11">
    <source>
        <dbReference type="ARBA" id="ARBA00033245"/>
    </source>
</evidence>
<dbReference type="NCBIfam" id="TIGR03593">
    <property type="entry name" value="yidC_nterm"/>
    <property type="match status" value="1"/>
</dbReference>
<dbReference type="InterPro" id="IPR028055">
    <property type="entry name" value="YidC/Oxa/ALB_C"/>
</dbReference>
<feature type="compositionally biased region" description="Low complexity" evidence="14">
    <location>
        <begin position="582"/>
        <end position="598"/>
    </location>
</feature>
<dbReference type="PRINTS" id="PR01900">
    <property type="entry name" value="YIDCPROTEIN"/>
</dbReference>
<feature type="compositionally biased region" description="Basic residues" evidence="14">
    <location>
        <begin position="609"/>
        <end position="618"/>
    </location>
</feature>
<keyword evidence="6 13" id="KW-0812">Transmembrane</keyword>
<name>A0A934RA52_9BACT</name>
<accession>A0A934RA52</accession>
<evidence type="ECO:0000256" key="6">
    <source>
        <dbReference type="ARBA" id="ARBA00022692"/>
    </source>
</evidence>
<evidence type="ECO:0000313" key="18">
    <source>
        <dbReference type="Proteomes" id="UP000658278"/>
    </source>
</evidence>
<organism evidence="17 18">
    <name type="scientific">Haloferula rosea</name>
    <dbReference type="NCBI Taxonomy" id="490093"/>
    <lineage>
        <taxon>Bacteria</taxon>
        <taxon>Pseudomonadati</taxon>
        <taxon>Verrucomicrobiota</taxon>
        <taxon>Verrucomicrobiia</taxon>
        <taxon>Verrucomicrobiales</taxon>
        <taxon>Verrucomicrobiaceae</taxon>
        <taxon>Haloferula</taxon>
    </lineage>
</organism>
<feature type="transmembrane region" description="Helical" evidence="13">
    <location>
        <begin position="485"/>
        <end position="506"/>
    </location>
</feature>
<dbReference type="PANTHER" id="PTHR12428">
    <property type="entry name" value="OXA1"/>
    <property type="match status" value="1"/>
</dbReference>
<evidence type="ECO:0000256" key="7">
    <source>
        <dbReference type="ARBA" id="ARBA00022927"/>
    </source>
</evidence>
<keyword evidence="7 13" id="KW-0653">Protein transport</keyword>
<evidence type="ECO:0000256" key="14">
    <source>
        <dbReference type="SAM" id="MobiDB-lite"/>
    </source>
</evidence>
<keyword evidence="8 13" id="KW-1133">Transmembrane helix</keyword>
<gene>
    <name evidence="13 17" type="primary">yidC</name>
    <name evidence="17" type="ORF">JIN81_06880</name>
</gene>
<comment type="similarity">
    <text evidence="2 13">Belongs to the OXA1/ALB3/YidC family. Type 1 subfamily.</text>
</comment>